<evidence type="ECO:0000313" key="3">
    <source>
        <dbReference type="Proteomes" id="UP000830583"/>
    </source>
</evidence>
<dbReference type="Proteomes" id="UP000830583">
    <property type="component" value="Chromosome"/>
</dbReference>
<keyword evidence="1" id="KW-1133">Transmembrane helix</keyword>
<keyword evidence="3" id="KW-1185">Reference proteome</keyword>
<feature type="transmembrane region" description="Helical" evidence="1">
    <location>
        <begin position="172"/>
        <end position="194"/>
    </location>
</feature>
<feature type="transmembrane region" description="Helical" evidence="1">
    <location>
        <begin position="46"/>
        <end position="63"/>
    </location>
</feature>
<accession>A0ABY4KE13</accession>
<protein>
    <submittedName>
        <fullName evidence="2">Uncharacterized protein</fullName>
    </submittedName>
</protein>
<keyword evidence="1" id="KW-0812">Transmembrane</keyword>
<name>A0ABY4KE13_9FLAO</name>
<sequence length="277" mass="32690">MKEALTVDQAILKGKLTIVFFKLFILLLFVALGILSVAFFKIHFAVGLFGGIISGFFLMKIYWKYASKRWQIWAFESVNHVHELKRKAIDLDFITNNFILDQKLTSKDLIYIQKINYIQKKFEVEDKYYDDLSTPKEIQIFISKPFSVLFFIIGLGFVFSAIYSYFKFNFEFINLILLFVFGLLFVISSVKILLQKEPEIIMNINGIQIRKQNFISWNDIQSCYVENRKMNGNNYKSNFLVIVFLEHKIEHKIDGLKIKPDLIDKYIKVYTTRTIKQ</sequence>
<proteinExistence type="predicted"/>
<gene>
    <name evidence="2" type="ORF">M0M57_15530</name>
</gene>
<dbReference type="RefSeq" id="WP_248434014.1">
    <property type="nucleotide sequence ID" value="NZ_CP096205.1"/>
</dbReference>
<evidence type="ECO:0000313" key="2">
    <source>
        <dbReference type="EMBL" id="UPQ79017.1"/>
    </source>
</evidence>
<reference evidence="2" key="1">
    <citation type="submission" date="2022-04" db="EMBL/GenBank/DDBJ databases">
        <title>Consumption of N2O by Flavobacterium azooxidireducens sp. nov. isolated from Decomposing Leaf Litter of Phragmites australis (Cav.).</title>
        <authorList>
            <person name="Behrendt U."/>
            <person name="Spanner T."/>
            <person name="Augustin J."/>
            <person name="Horn M.A."/>
            <person name="Kolb S."/>
            <person name="Ulrich A."/>
        </authorList>
    </citation>
    <scope>NUCLEOTIDE SEQUENCE</scope>
    <source>
        <strain evidence="2">IGB 4-14</strain>
    </source>
</reference>
<organism evidence="2 3">
    <name type="scientific">Flavobacterium azooxidireducens</name>
    <dbReference type="NCBI Taxonomy" id="1871076"/>
    <lineage>
        <taxon>Bacteria</taxon>
        <taxon>Pseudomonadati</taxon>
        <taxon>Bacteroidota</taxon>
        <taxon>Flavobacteriia</taxon>
        <taxon>Flavobacteriales</taxon>
        <taxon>Flavobacteriaceae</taxon>
        <taxon>Flavobacterium</taxon>
    </lineage>
</organism>
<keyword evidence="1" id="KW-0472">Membrane</keyword>
<feature type="transmembrane region" description="Helical" evidence="1">
    <location>
        <begin position="146"/>
        <end position="166"/>
    </location>
</feature>
<evidence type="ECO:0000256" key="1">
    <source>
        <dbReference type="SAM" id="Phobius"/>
    </source>
</evidence>
<feature type="transmembrane region" description="Helical" evidence="1">
    <location>
        <begin position="20"/>
        <end position="40"/>
    </location>
</feature>
<dbReference type="EMBL" id="CP096205">
    <property type="protein sequence ID" value="UPQ79017.1"/>
    <property type="molecule type" value="Genomic_DNA"/>
</dbReference>